<evidence type="ECO:0000256" key="6">
    <source>
        <dbReference type="RuleBase" id="RU363053"/>
    </source>
</evidence>
<keyword evidence="5 6" id="KW-0472">Membrane</keyword>
<feature type="transmembrane region" description="Helical" evidence="6">
    <location>
        <begin position="116"/>
        <end position="135"/>
    </location>
</feature>
<dbReference type="InterPro" id="IPR007248">
    <property type="entry name" value="Mpv17_PMP22"/>
</dbReference>
<evidence type="ECO:0000256" key="5">
    <source>
        <dbReference type="ARBA" id="ARBA00023136"/>
    </source>
</evidence>
<comment type="similarity">
    <text evidence="2 6">Belongs to the peroxisomal membrane protein PXMP2/4 family.</text>
</comment>
<dbReference type="PANTHER" id="PTHR11266:SF21">
    <property type="entry name" value="ACT DOMAIN-CONTAINING PROTEIN"/>
    <property type="match status" value="1"/>
</dbReference>
<proteinExistence type="inferred from homology"/>
<dbReference type="GO" id="GO:0005737">
    <property type="term" value="C:cytoplasm"/>
    <property type="evidence" value="ECO:0007669"/>
    <property type="project" value="TreeGrafter"/>
</dbReference>
<dbReference type="AlphaFoldDB" id="A0A7S1A9F2"/>
<evidence type="ECO:0000256" key="4">
    <source>
        <dbReference type="ARBA" id="ARBA00022989"/>
    </source>
</evidence>
<evidence type="ECO:0000256" key="2">
    <source>
        <dbReference type="ARBA" id="ARBA00006824"/>
    </source>
</evidence>
<evidence type="ECO:0000256" key="3">
    <source>
        <dbReference type="ARBA" id="ARBA00022692"/>
    </source>
</evidence>
<gene>
    <name evidence="8" type="ORF">NSCI0253_LOCUS21205</name>
</gene>
<feature type="transmembrane region" description="Helical" evidence="6">
    <location>
        <begin position="216"/>
        <end position="236"/>
    </location>
</feature>
<evidence type="ECO:0000256" key="7">
    <source>
        <dbReference type="SAM" id="SignalP"/>
    </source>
</evidence>
<sequence length="262" mass="30173">MRLRWRLSLAFILLQSLQWFPRGLAARVLTDTEDDGGAQGRLPWLNVSDLDALEVPGVAVDVPYRSALQELFTFPERRPFMTNLLVATVKTSFADVVVQVSLKVGASKVFDLRRTVVFALFGFLYIGVVEWLIYVRFFSWMCPHAVAFANEPWDLKLDDSFGQMDLAKQILFDNLVHYTCIYYPVFYTLKGLIQGGRVSVVEGLQQYARHFTEDNLLVWAIWLPGDVIVFSVPMWLRMLVNHGISFMWTMMLSYLRGDLENK</sequence>
<comment type="subcellular location">
    <subcellularLocation>
        <location evidence="1">Membrane</location>
        <topology evidence="1">Multi-pass membrane protein</topology>
    </subcellularLocation>
</comment>
<accession>A0A7S1A9F2</accession>
<keyword evidence="4 6" id="KW-1133">Transmembrane helix</keyword>
<organism evidence="8">
    <name type="scientific">Noctiluca scintillans</name>
    <name type="common">Sea sparkle</name>
    <name type="synonym">Red tide dinoflagellate</name>
    <dbReference type="NCBI Taxonomy" id="2966"/>
    <lineage>
        <taxon>Eukaryota</taxon>
        <taxon>Sar</taxon>
        <taxon>Alveolata</taxon>
        <taxon>Dinophyceae</taxon>
        <taxon>Noctilucales</taxon>
        <taxon>Noctilucaceae</taxon>
        <taxon>Noctiluca</taxon>
    </lineage>
</organism>
<protein>
    <recommendedName>
        <fullName evidence="9">EXPERA domain-containing protein</fullName>
    </recommendedName>
</protein>
<evidence type="ECO:0000256" key="1">
    <source>
        <dbReference type="ARBA" id="ARBA00004141"/>
    </source>
</evidence>
<feature type="signal peptide" evidence="7">
    <location>
        <begin position="1"/>
        <end position="25"/>
    </location>
</feature>
<dbReference type="GO" id="GO:0016020">
    <property type="term" value="C:membrane"/>
    <property type="evidence" value="ECO:0007669"/>
    <property type="project" value="UniProtKB-SubCell"/>
</dbReference>
<keyword evidence="7" id="KW-0732">Signal</keyword>
<dbReference type="EMBL" id="HBFQ01030082">
    <property type="protein sequence ID" value="CAD8846855.1"/>
    <property type="molecule type" value="Transcribed_RNA"/>
</dbReference>
<dbReference type="PANTHER" id="PTHR11266">
    <property type="entry name" value="PEROXISOMAL MEMBRANE PROTEIN 2, PXMP2 MPV17"/>
    <property type="match status" value="1"/>
</dbReference>
<name>A0A7S1A9F2_NOCSC</name>
<feature type="chain" id="PRO_5030717385" description="EXPERA domain-containing protein" evidence="7">
    <location>
        <begin position="26"/>
        <end position="262"/>
    </location>
</feature>
<evidence type="ECO:0008006" key="9">
    <source>
        <dbReference type="Google" id="ProtNLM"/>
    </source>
</evidence>
<reference evidence="8" key="1">
    <citation type="submission" date="2021-01" db="EMBL/GenBank/DDBJ databases">
        <authorList>
            <person name="Corre E."/>
            <person name="Pelletier E."/>
            <person name="Niang G."/>
            <person name="Scheremetjew M."/>
            <person name="Finn R."/>
            <person name="Kale V."/>
            <person name="Holt S."/>
            <person name="Cochrane G."/>
            <person name="Meng A."/>
            <person name="Brown T."/>
            <person name="Cohen L."/>
        </authorList>
    </citation>
    <scope>NUCLEOTIDE SEQUENCE</scope>
</reference>
<keyword evidence="3 6" id="KW-0812">Transmembrane</keyword>
<evidence type="ECO:0000313" key="8">
    <source>
        <dbReference type="EMBL" id="CAD8846855.1"/>
    </source>
</evidence>